<evidence type="ECO:0000256" key="1">
    <source>
        <dbReference type="SAM" id="Phobius"/>
    </source>
</evidence>
<keyword evidence="1" id="KW-0812">Transmembrane</keyword>
<reference evidence="2" key="1">
    <citation type="journal article" date="2015" name="Nature">
        <title>Complex archaea that bridge the gap between prokaryotes and eukaryotes.</title>
        <authorList>
            <person name="Spang A."/>
            <person name="Saw J.H."/>
            <person name="Jorgensen S.L."/>
            <person name="Zaremba-Niedzwiedzka K."/>
            <person name="Martijn J."/>
            <person name="Lind A.E."/>
            <person name="van Eijk R."/>
            <person name="Schleper C."/>
            <person name="Guy L."/>
            <person name="Ettema T.J."/>
        </authorList>
    </citation>
    <scope>NUCLEOTIDE SEQUENCE</scope>
</reference>
<keyword evidence="1" id="KW-1133">Transmembrane helix</keyword>
<sequence length="31" mass="3219">MIRSEVFQTLAVTGMITLALAATVVLLSVIG</sequence>
<keyword evidence="1" id="KW-0472">Membrane</keyword>
<organism evidence="2">
    <name type="scientific">marine sediment metagenome</name>
    <dbReference type="NCBI Taxonomy" id="412755"/>
    <lineage>
        <taxon>unclassified sequences</taxon>
        <taxon>metagenomes</taxon>
        <taxon>ecological metagenomes</taxon>
    </lineage>
</organism>
<evidence type="ECO:0000313" key="2">
    <source>
        <dbReference type="EMBL" id="KKN43951.1"/>
    </source>
</evidence>
<dbReference type="EMBL" id="LAZR01001479">
    <property type="protein sequence ID" value="KKN43951.1"/>
    <property type="molecule type" value="Genomic_DNA"/>
</dbReference>
<proteinExistence type="predicted"/>
<protein>
    <submittedName>
        <fullName evidence="2">Uncharacterized protein</fullName>
    </submittedName>
</protein>
<feature type="transmembrane region" description="Helical" evidence="1">
    <location>
        <begin position="6"/>
        <end position="30"/>
    </location>
</feature>
<comment type="caution">
    <text evidence="2">The sequence shown here is derived from an EMBL/GenBank/DDBJ whole genome shotgun (WGS) entry which is preliminary data.</text>
</comment>
<accession>A0A0F9T4I3</accession>
<gene>
    <name evidence="2" type="ORF">LCGC14_0697970</name>
</gene>
<dbReference type="AlphaFoldDB" id="A0A0F9T4I3"/>
<name>A0A0F9T4I3_9ZZZZ</name>